<dbReference type="GO" id="GO:0003677">
    <property type="term" value="F:DNA binding"/>
    <property type="evidence" value="ECO:0007669"/>
    <property type="project" value="InterPro"/>
</dbReference>
<accession>A0AAE3R2C6</accession>
<dbReference type="GO" id="GO:0005524">
    <property type="term" value="F:ATP binding"/>
    <property type="evidence" value="ECO:0007669"/>
    <property type="project" value="InterPro"/>
</dbReference>
<keyword evidence="2" id="KW-0347">Helicase</keyword>
<name>A0AAE3R2C6_9BACT</name>
<comment type="caution">
    <text evidence="2">The sequence shown here is derived from an EMBL/GenBank/DDBJ whole genome shotgun (WGS) entry which is preliminary data.</text>
</comment>
<organism evidence="2 3">
    <name type="scientific">Xanthocytophaga agilis</name>
    <dbReference type="NCBI Taxonomy" id="3048010"/>
    <lineage>
        <taxon>Bacteria</taxon>
        <taxon>Pseudomonadati</taxon>
        <taxon>Bacteroidota</taxon>
        <taxon>Cytophagia</taxon>
        <taxon>Cytophagales</taxon>
        <taxon>Rhodocytophagaceae</taxon>
        <taxon>Xanthocytophaga</taxon>
    </lineage>
</organism>
<protein>
    <submittedName>
        <fullName evidence="2">DEAD/DEAH box helicase family protein</fullName>
    </submittedName>
</protein>
<dbReference type="InterPro" id="IPR006935">
    <property type="entry name" value="Helicase/UvrB_N"/>
</dbReference>
<dbReference type="GO" id="GO:0016787">
    <property type="term" value="F:hydrolase activity"/>
    <property type="evidence" value="ECO:0007669"/>
    <property type="project" value="InterPro"/>
</dbReference>
<dbReference type="AlphaFoldDB" id="A0AAE3R2C6"/>
<dbReference type="EMBL" id="JASJOU010000004">
    <property type="protein sequence ID" value="MDJ1501845.1"/>
    <property type="molecule type" value="Genomic_DNA"/>
</dbReference>
<gene>
    <name evidence="2" type="ORF">QNI22_14350</name>
</gene>
<dbReference type="NCBIfam" id="NF046055">
    <property type="entry name" value="restr_BPTD_3080"/>
    <property type="match status" value="1"/>
</dbReference>
<dbReference type="InterPro" id="IPR027417">
    <property type="entry name" value="P-loop_NTPase"/>
</dbReference>
<keyword evidence="2" id="KW-0378">Hydrolase</keyword>
<dbReference type="SUPFAM" id="SSF52540">
    <property type="entry name" value="P-loop containing nucleoside triphosphate hydrolases"/>
    <property type="match status" value="2"/>
</dbReference>
<feature type="domain" description="Helicase/UvrB N-terminal" evidence="1">
    <location>
        <begin position="145"/>
        <end position="365"/>
    </location>
</feature>
<proteinExistence type="predicted"/>
<dbReference type="PANTHER" id="PTHR47396">
    <property type="entry name" value="TYPE I RESTRICTION ENZYME ECOKI R PROTEIN"/>
    <property type="match status" value="1"/>
</dbReference>
<keyword evidence="3" id="KW-1185">Reference proteome</keyword>
<dbReference type="Gene3D" id="3.40.50.300">
    <property type="entry name" value="P-loop containing nucleotide triphosphate hydrolases"/>
    <property type="match status" value="2"/>
</dbReference>
<dbReference type="PANTHER" id="PTHR47396:SF1">
    <property type="entry name" value="ATP-DEPENDENT HELICASE IRC3-RELATED"/>
    <property type="match status" value="1"/>
</dbReference>
<dbReference type="InterPro" id="IPR050742">
    <property type="entry name" value="Helicase_Restrict-Modif_Enz"/>
</dbReference>
<dbReference type="Pfam" id="PF04851">
    <property type="entry name" value="ResIII"/>
    <property type="match status" value="1"/>
</dbReference>
<dbReference type="RefSeq" id="WP_314511518.1">
    <property type="nucleotide sequence ID" value="NZ_JASJOU010000004.1"/>
</dbReference>
<dbReference type="GO" id="GO:0005829">
    <property type="term" value="C:cytosol"/>
    <property type="evidence" value="ECO:0007669"/>
    <property type="project" value="TreeGrafter"/>
</dbReference>
<dbReference type="Proteomes" id="UP001232063">
    <property type="component" value="Unassembled WGS sequence"/>
</dbReference>
<evidence type="ECO:0000313" key="2">
    <source>
        <dbReference type="EMBL" id="MDJ1501845.1"/>
    </source>
</evidence>
<evidence type="ECO:0000313" key="3">
    <source>
        <dbReference type="Proteomes" id="UP001232063"/>
    </source>
</evidence>
<evidence type="ECO:0000259" key="1">
    <source>
        <dbReference type="Pfam" id="PF04851"/>
    </source>
</evidence>
<reference evidence="2" key="1">
    <citation type="submission" date="2023-05" db="EMBL/GenBank/DDBJ databases">
        <authorList>
            <person name="Zhang X."/>
        </authorList>
    </citation>
    <scope>NUCLEOTIDE SEQUENCE</scope>
    <source>
        <strain evidence="2">BD1B2-1</strain>
    </source>
</reference>
<dbReference type="GO" id="GO:0004386">
    <property type="term" value="F:helicase activity"/>
    <property type="evidence" value="ECO:0007669"/>
    <property type="project" value="UniProtKB-KW"/>
</dbReference>
<sequence length="1011" mass="117099">MQALSTNPILNNPYQEPKKHYFTNLDGSLSYEKAPEVYRRPFIPSAPPSPVKKSKVQLDFFSTADFQSKEEHLVTILRREIGLWRESEYNGFTDVTRVTKDLLTYWFLNPNRIITKQLFFAQREVIETTIWLNEVAEKSNIGSFILSKLQSERKNVGELLPRTAFKMATGTGKTVVMALQILYHFFNRQEYRNDIRFDDNFLIIAPGVTVRDRLQVLFVDNWNKDKRYIKDIYYDRDLVPPNLQQDLPLLNTKLVITNYHTFEPRTLKGKFVGALDGKKGNNFQKPEESFNSIIKRVLRFKLDSRLLILNDEAHHCYLPNGKGKDSEDGEMTAKENAVASIWYNAIRQLVEKFKVRNVFDLSATPYYMQGSGRPSGLLFPWIATDYGLVDAIEAGLVKIPFLPERDNTYAGLTDSILKNIYSVVKSELPKKSSPFLPEPFFPDHVTNSLEMFYKHYESEYEAFQGLFGTNPVMIIVCSNTRVSYEMYRLIAGYEKTHVDGTKLLKEGAFEKFSNVKDGKFKEKPPTLLIDSYALDNAEATIDESFKSIFAHEIENFRREYAIVHGQGAASQISESEILREVLNTVGKRGKLGSHVHCIISVSMLTEGWDANTVTHIYGLRAFGSQLLCEQVVGRALRRKEYHLENYDKEGNPTKDKRRIKEQKFPPEFAHIVSVPFDFVGRTGKTTKKYEIQSAKQIHAISERTEKYEIRFPQVTGYRINSFDEDIMADFEKVANFQLDGSIKLIEAIVGNAFQESRVEYTLNHIKEKRHQEIIYRLTQRMLSTYYADEKGYPKFHKFNQIKNIITYWYAHKVDTLKDAFPQLVLRDMDSACRHIQKAIFLGQRAEDKVDLRLNINNPIGSTTKVQGITTREVFETTKSHVNAIVCDSDWERVAAQILEDMPEVLSYVKNAFLYFAIPYTAKDGKDRFYYPDFIAVCQTPKKHNVNLIIETSGPVFTKDKEEKVSYIEHYFLPAINRIAPDHNFYPWHFIEIKQDTFPNLKNELRRKLNSI</sequence>
<keyword evidence="2" id="KW-0547">Nucleotide-binding</keyword>
<keyword evidence="2" id="KW-0067">ATP-binding</keyword>